<gene>
    <name evidence="2" type="ORF">DW099_09915</name>
</gene>
<accession>A0A415E4W4</accession>
<dbReference type="GO" id="GO:0004821">
    <property type="term" value="F:histidine-tRNA ligase activity"/>
    <property type="evidence" value="ECO:0007669"/>
    <property type="project" value="TreeGrafter"/>
</dbReference>
<dbReference type="SUPFAM" id="SSF55681">
    <property type="entry name" value="Class II aaRS and biotin synthetases"/>
    <property type="match status" value="1"/>
</dbReference>
<comment type="caution">
    <text evidence="2">The sequence shown here is derived from an EMBL/GenBank/DDBJ whole genome shotgun (WGS) entry which is preliminary data.</text>
</comment>
<evidence type="ECO:0000313" key="2">
    <source>
        <dbReference type="EMBL" id="RHJ88682.1"/>
    </source>
</evidence>
<organism evidence="2 3">
    <name type="scientific">Emergencia timonensis</name>
    <dbReference type="NCBI Taxonomy" id="1776384"/>
    <lineage>
        <taxon>Bacteria</taxon>
        <taxon>Bacillati</taxon>
        <taxon>Bacillota</taxon>
        <taxon>Clostridia</taxon>
        <taxon>Peptostreptococcales</taxon>
        <taxon>Anaerovoracaceae</taxon>
        <taxon>Emergencia</taxon>
    </lineage>
</organism>
<dbReference type="GO" id="GO:0006427">
    <property type="term" value="P:histidyl-tRNA aminoacylation"/>
    <property type="evidence" value="ECO:0007669"/>
    <property type="project" value="TreeGrafter"/>
</dbReference>
<dbReference type="InterPro" id="IPR004516">
    <property type="entry name" value="HisRS/HisZ"/>
</dbReference>
<dbReference type="GO" id="GO:0016740">
    <property type="term" value="F:transferase activity"/>
    <property type="evidence" value="ECO:0007669"/>
    <property type="project" value="UniProtKB-ARBA"/>
</dbReference>
<dbReference type="GO" id="GO:0005737">
    <property type="term" value="C:cytoplasm"/>
    <property type="evidence" value="ECO:0007669"/>
    <property type="project" value="InterPro"/>
</dbReference>
<dbReference type="PANTHER" id="PTHR43707">
    <property type="entry name" value="HISTIDYL-TRNA SYNTHETASE"/>
    <property type="match status" value="1"/>
</dbReference>
<sequence length="384" mass="43848">MVKYERSSSKNMRINSKLMKSDERATFELRALYQQYGYTQFKMGKFEEYELYVRNKDFIASDSIITFNDAGGKLMALKPDLTLSIVKNYHHVPGYVEKIYYSENIYRASKSVHSYKEILQTGLECMGDIDLYHICEVTLLAAKSLAAISSDYVLEISHMGLIKALLHPLEDEIKEKIVKCIGEKNLHEIHEICHAHTIDHHIERSLEVLVSTYGNYRKVISELKKLNLTNGAKEALDELDTICSVLAANKLARNINIDFSIVNDMTYYSGVLYKGFVNGIPTSILSGGQYDKLMERMGKKAGALGFAVYLDSLDRLEPYEKMYDFDVVFLYDEDSDISQVLREAKAIRDSGSTVLVEKEIPGKLTYRSLMKIENGEVRILERND</sequence>
<dbReference type="GO" id="GO:0140096">
    <property type="term" value="F:catalytic activity, acting on a protein"/>
    <property type="evidence" value="ECO:0007669"/>
    <property type="project" value="UniProtKB-ARBA"/>
</dbReference>
<dbReference type="Proteomes" id="UP000284841">
    <property type="component" value="Unassembled WGS sequence"/>
</dbReference>
<feature type="domain" description="Class II Histidinyl-tRNA synthetase (HisRS)-like catalytic core" evidence="1">
    <location>
        <begin position="22"/>
        <end position="313"/>
    </location>
</feature>
<dbReference type="AlphaFoldDB" id="A0A415E4W4"/>
<dbReference type="STRING" id="1776384.GCA_900086585_04347"/>
<proteinExistence type="predicted"/>
<dbReference type="InterPro" id="IPR045864">
    <property type="entry name" value="aa-tRNA-synth_II/BPL/LPL"/>
</dbReference>
<dbReference type="InterPro" id="IPR041715">
    <property type="entry name" value="HisRS-like_core"/>
</dbReference>
<dbReference type="OrthoDB" id="9800814at2"/>
<protein>
    <recommendedName>
        <fullName evidence="1">Class II Histidinyl-tRNA synthetase (HisRS)-like catalytic core domain-containing protein</fullName>
    </recommendedName>
</protein>
<evidence type="ECO:0000259" key="1">
    <source>
        <dbReference type="Pfam" id="PF13393"/>
    </source>
</evidence>
<dbReference type="PANTHER" id="PTHR43707:SF1">
    <property type="entry name" value="HISTIDINE--TRNA LIGASE, MITOCHONDRIAL-RELATED"/>
    <property type="match status" value="1"/>
</dbReference>
<name>A0A415E4W4_9FIRM</name>
<dbReference type="EMBL" id="QRMS01000002">
    <property type="protein sequence ID" value="RHJ88682.1"/>
    <property type="molecule type" value="Genomic_DNA"/>
</dbReference>
<dbReference type="Gene3D" id="3.30.930.10">
    <property type="entry name" value="Bira Bifunctional Protein, Domain 2"/>
    <property type="match status" value="1"/>
</dbReference>
<evidence type="ECO:0000313" key="3">
    <source>
        <dbReference type="Proteomes" id="UP000284841"/>
    </source>
</evidence>
<keyword evidence="3" id="KW-1185">Reference proteome</keyword>
<dbReference type="Pfam" id="PF13393">
    <property type="entry name" value="tRNA-synt_His"/>
    <property type="match status" value="1"/>
</dbReference>
<reference evidence="2 3" key="1">
    <citation type="submission" date="2018-08" db="EMBL/GenBank/DDBJ databases">
        <title>A genome reference for cultivated species of the human gut microbiota.</title>
        <authorList>
            <person name="Zou Y."/>
            <person name="Xue W."/>
            <person name="Luo G."/>
        </authorList>
    </citation>
    <scope>NUCLEOTIDE SEQUENCE [LARGE SCALE GENOMIC DNA]</scope>
    <source>
        <strain evidence="2 3">AM07-24</strain>
    </source>
</reference>